<gene>
    <name evidence="2" type="ORF">H3H37_02030</name>
</gene>
<organism evidence="2 3">
    <name type="scientific">Rugamonas brunnea</name>
    <dbReference type="NCBI Taxonomy" id="2758569"/>
    <lineage>
        <taxon>Bacteria</taxon>
        <taxon>Pseudomonadati</taxon>
        <taxon>Pseudomonadota</taxon>
        <taxon>Betaproteobacteria</taxon>
        <taxon>Burkholderiales</taxon>
        <taxon>Oxalobacteraceae</taxon>
        <taxon>Telluria group</taxon>
        <taxon>Rugamonas</taxon>
    </lineage>
</organism>
<accession>A0A7W2ENN5</accession>
<protein>
    <submittedName>
        <fullName evidence="2">GNAT family N-acetyltransferase</fullName>
    </submittedName>
</protein>
<feature type="domain" description="N-acetyltransferase" evidence="1">
    <location>
        <begin position="5"/>
        <end position="153"/>
    </location>
</feature>
<dbReference type="Gene3D" id="3.40.630.30">
    <property type="match status" value="1"/>
</dbReference>
<dbReference type="CDD" id="cd04301">
    <property type="entry name" value="NAT_SF"/>
    <property type="match status" value="1"/>
</dbReference>
<sequence>MSLALSFRPLAKPPTKLLHAMRRDAGWPAANRADQAQPHPMGRVQWVSVESGKATIAIARLELAPPEFCYLADLIVASKHRGQGVGRWFLQHIEQYCVGQGIRRLLLQAAPDTEPFYTALLFAPDARAPGFLKKDLNPFQRKLFTAPAGHARP</sequence>
<proteinExistence type="predicted"/>
<dbReference type="Pfam" id="PF00583">
    <property type="entry name" value="Acetyltransf_1"/>
    <property type="match status" value="1"/>
</dbReference>
<keyword evidence="2" id="KW-0808">Transferase</keyword>
<name>A0A7W2ENN5_9BURK</name>
<dbReference type="AlphaFoldDB" id="A0A7W2ENN5"/>
<dbReference type="PROSITE" id="PS51186">
    <property type="entry name" value="GNAT"/>
    <property type="match status" value="1"/>
</dbReference>
<dbReference type="RefSeq" id="WP_182159589.1">
    <property type="nucleotide sequence ID" value="NZ_JACEZT010000001.1"/>
</dbReference>
<comment type="caution">
    <text evidence="2">The sequence shown here is derived from an EMBL/GenBank/DDBJ whole genome shotgun (WGS) entry which is preliminary data.</text>
</comment>
<dbReference type="EMBL" id="JACEZT010000001">
    <property type="protein sequence ID" value="MBA5635828.1"/>
    <property type="molecule type" value="Genomic_DNA"/>
</dbReference>
<dbReference type="SUPFAM" id="SSF55729">
    <property type="entry name" value="Acyl-CoA N-acyltransferases (Nat)"/>
    <property type="match status" value="1"/>
</dbReference>
<evidence type="ECO:0000313" key="3">
    <source>
        <dbReference type="Proteomes" id="UP000534388"/>
    </source>
</evidence>
<dbReference type="InterPro" id="IPR016181">
    <property type="entry name" value="Acyl_CoA_acyltransferase"/>
</dbReference>
<reference evidence="2 3" key="1">
    <citation type="submission" date="2020-07" db="EMBL/GenBank/DDBJ databases">
        <title>Novel species isolated from subtropical streams in China.</title>
        <authorList>
            <person name="Lu H."/>
        </authorList>
    </citation>
    <scope>NUCLEOTIDE SEQUENCE [LARGE SCALE GENOMIC DNA]</scope>
    <source>
        <strain evidence="2 3">LX20W</strain>
    </source>
</reference>
<dbReference type="InterPro" id="IPR000182">
    <property type="entry name" value="GNAT_dom"/>
</dbReference>
<evidence type="ECO:0000259" key="1">
    <source>
        <dbReference type="PROSITE" id="PS51186"/>
    </source>
</evidence>
<evidence type="ECO:0000313" key="2">
    <source>
        <dbReference type="EMBL" id="MBA5635828.1"/>
    </source>
</evidence>
<dbReference type="GO" id="GO:0016747">
    <property type="term" value="F:acyltransferase activity, transferring groups other than amino-acyl groups"/>
    <property type="evidence" value="ECO:0007669"/>
    <property type="project" value="InterPro"/>
</dbReference>
<dbReference type="Proteomes" id="UP000534388">
    <property type="component" value="Unassembled WGS sequence"/>
</dbReference>
<keyword evidence="3" id="KW-1185">Reference proteome</keyword>